<gene>
    <name evidence="5" type="primary">LOC113790442</name>
</gene>
<dbReference type="SMART" id="SM00251">
    <property type="entry name" value="SAM_PNT"/>
    <property type="match status" value="1"/>
</dbReference>
<dbReference type="PROSITE" id="PS51433">
    <property type="entry name" value="PNT"/>
    <property type="match status" value="1"/>
</dbReference>
<evidence type="ECO:0000256" key="1">
    <source>
        <dbReference type="ARBA" id="ARBA00005562"/>
    </source>
</evidence>
<comment type="similarity">
    <text evidence="1">Belongs to the ETS family.</text>
</comment>
<dbReference type="OrthoDB" id="10067219at2759"/>
<protein>
    <submittedName>
        <fullName evidence="5">Transforming protein p54/c-ets-1-like</fullName>
    </submittedName>
</protein>
<reference evidence="5" key="1">
    <citation type="submission" date="2025-08" db="UniProtKB">
        <authorList>
            <consortium name="RefSeq"/>
        </authorList>
    </citation>
    <scope>IDENTIFICATION</scope>
    <source>
        <strain evidence="5">Airmid</strain>
    </source>
</reference>
<accession>A0A6P6XVI3</accession>
<dbReference type="AlphaFoldDB" id="A0A6P6XVI3"/>
<evidence type="ECO:0000256" key="2">
    <source>
        <dbReference type="ARBA" id="ARBA00023125"/>
    </source>
</evidence>
<dbReference type="Pfam" id="PF02198">
    <property type="entry name" value="SAM_PNT"/>
    <property type="match status" value="1"/>
</dbReference>
<sequence>MNGGQSMLPPPPPPSLSVFNLSFASLAQPQTSSSSTTLDATNLPIQVPPLTPGTNQKMSQALAASFASWEKERDEFNIPKDPQLWSESDVNHWLQWAIKEFNLDGFDSQTFLMTGKMICEMGKEMFLAQTPPYVGDILWEHLDRLLRDSDSGSLSSSSSSLIDNVSTTATNYIDCG</sequence>
<evidence type="ECO:0000313" key="4">
    <source>
        <dbReference type="Proteomes" id="UP000515146"/>
    </source>
</evidence>
<dbReference type="GO" id="GO:0043565">
    <property type="term" value="F:sequence-specific DNA binding"/>
    <property type="evidence" value="ECO:0007669"/>
    <property type="project" value="InterPro"/>
</dbReference>
<dbReference type="InterPro" id="IPR013761">
    <property type="entry name" value="SAM/pointed_sf"/>
</dbReference>
<name>A0A6P6XVI3_DERPT</name>
<dbReference type="FunFam" id="1.10.150.50:FF:000014">
    <property type="entry name" value="Protein c-ets-1 isoform 1"/>
    <property type="match status" value="1"/>
</dbReference>
<dbReference type="SUPFAM" id="SSF47769">
    <property type="entry name" value="SAM/Pointed domain"/>
    <property type="match status" value="1"/>
</dbReference>
<keyword evidence="4" id="KW-1185">Reference proteome</keyword>
<keyword evidence="2" id="KW-0238">DNA-binding</keyword>
<proteinExistence type="inferred from homology"/>
<dbReference type="Gene3D" id="1.10.150.50">
    <property type="entry name" value="Transcription Factor, Ets-1"/>
    <property type="match status" value="1"/>
</dbReference>
<dbReference type="Proteomes" id="UP000515146">
    <property type="component" value="Unplaced"/>
</dbReference>
<organism evidence="4 5">
    <name type="scientific">Dermatophagoides pteronyssinus</name>
    <name type="common">European house dust mite</name>
    <dbReference type="NCBI Taxonomy" id="6956"/>
    <lineage>
        <taxon>Eukaryota</taxon>
        <taxon>Metazoa</taxon>
        <taxon>Ecdysozoa</taxon>
        <taxon>Arthropoda</taxon>
        <taxon>Chelicerata</taxon>
        <taxon>Arachnida</taxon>
        <taxon>Acari</taxon>
        <taxon>Acariformes</taxon>
        <taxon>Sarcoptiformes</taxon>
        <taxon>Astigmata</taxon>
        <taxon>Psoroptidia</taxon>
        <taxon>Analgoidea</taxon>
        <taxon>Pyroglyphidae</taxon>
        <taxon>Dermatophagoidinae</taxon>
        <taxon>Dermatophagoides</taxon>
    </lineage>
</organism>
<dbReference type="InParanoid" id="A0A6P6XVI3"/>
<dbReference type="InterPro" id="IPR003118">
    <property type="entry name" value="Pointed_dom"/>
</dbReference>
<dbReference type="RefSeq" id="XP_027195914.1">
    <property type="nucleotide sequence ID" value="XM_027340113.1"/>
</dbReference>
<evidence type="ECO:0000313" key="5">
    <source>
        <dbReference type="RefSeq" id="XP_027195914.1"/>
    </source>
</evidence>
<dbReference type="KEGG" id="dpte:113790442"/>
<feature type="domain" description="PNT" evidence="3">
    <location>
        <begin position="64"/>
        <end position="149"/>
    </location>
</feature>
<evidence type="ECO:0000259" key="3">
    <source>
        <dbReference type="PROSITE" id="PS51433"/>
    </source>
</evidence>